<sequence length="181" mass="19477">MLKILSTYLALAALLVVWPVQRLGGEPGPVTEPQVKAAYLYNFVKFVEWPSGALPGGAAALTIALLGKGARNAPFEALSGRQVKGRRVQVRQIGRVEECAGCQVLFIMPSERTRLKEILRAVPSSGVLTVSDIKNFCSLGGMIGLVTRNDKVQFEVNLGAAERAGLRLSSQMLKLSLSIVE</sequence>
<evidence type="ECO:0000313" key="1">
    <source>
        <dbReference type="EMBL" id="GFO59898.1"/>
    </source>
</evidence>
<evidence type="ECO:0008006" key="3">
    <source>
        <dbReference type="Google" id="ProtNLM"/>
    </source>
</evidence>
<proteinExistence type="predicted"/>
<name>A0A6V8MIV1_9BACT</name>
<dbReference type="Proteomes" id="UP000556026">
    <property type="component" value="Unassembled WGS sequence"/>
</dbReference>
<gene>
    <name evidence="1" type="ORF">GMST_22230</name>
</gene>
<organism evidence="1 2">
    <name type="scientific">Geomonas silvestris</name>
    <dbReference type="NCBI Taxonomy" id="2740184"/>
    <lineage>
        <taxon>Bacteria</taxon>
        <taxon>Pseudomonadati</taxon>
        <taxon>Thermodesulfobacteriota</taxon>
        <taxon>Desulfuromonadia</taxon>
        <taxon>Geobacterales</taxon>
        <taxon>Geobacteraceae</taxon>
        <taxon>Geomonas</taxon>
    </lineage>
</organism>
<dbReference type="EMBL" id="BLXX01000006">
    <property type="protein sequence ID" value="GFO59898.1"/>
    <property type="molecule type" value="Genomic_DNA"/>
</dbReference>
<dbReference type="RefSeq" id="WP_183354727.1">
    <property type="nucleotide sequence ID" value="NZ_BLXX01000006.1"/>
</dbReference>
<dbReference type="AlphaFoldDB" id="A0A6V8MIV1"/>
<reference evidence="2" key="1">
    <citation type="submission" date="2020-06" db="EMBL/GenBank/DDBJ databases">
        <title>Draft genomic sequence of Geomonas sp. Red330.</title>
        <authorList>
            <person name="Itoh H."/>
            <person name="Zhenxing X."/>
            <person name="Ushijima N."/>
            <person name="Masuda Y."/>
            <person name="Shiratori Y."/>
            <person name="Senoo K."/>
        </authorList>
    </citation>
    <scope>NUCLEOTIDE SEQUENCE [LARGE SCALE GENOMIC DNA]</scope>
    <source>
        <strain evidence="2">Red330</strain>
    </source>
</reference>
<evidence type="ECO:0000313" key="2">
    <source>
        <dbReference type="Proteomes" id="UP000556026"/>
    </source>
</evidence>
<comment type="caution">
    <text evidence="1">The sequence shown here is derived from an EMBL/GenBank/DDBJ whole genome shotgun (WGS) entry which is preliminary data.</text>
</comment>
<keyword evidence="2" id="KW-1185">Reference proteome</keyword>
<protein>
    <recommendedName>
        <fullName evidence="3">DUF4154 domain-containing protein</fullName>
    </recommendedName>
</protein>
<accession>A0A6V8MIV1</accession>
<dbReference type="InterPro" id="IPR025293">
    <property type="entry name" value="YfiR/HmsC-like"/>
</dbReference>
<dbReference type="Pfam" id="PF13689">
    <property type="entry name" value="DUF4154"/>
    <property type="match status" value="1"/>
</dbReference>